<accession>R7ZWL1</accession>
<evidence type="ECO:0000313" key="2">
    <source>
        <dbReference type="EMBL" id="EON78408.1"/>
    </source>
</evidence>
<feature type="region of interest" description="Disordered" evidence="1">
    <location>
        <begin position="50"/>
        <end position="70"/>
    </location>
</feature>
<evidence type="ECO:0000313" key="3">
    <source>
        <dbReference type="Proteomes" id="UP000013909"/>
    </source>
</evidence>
<name>R7ZWL1_9BACT</name>
<feature type="region of interest" description="Disordered" evidence="1">
    <location>
        <begin position="87"/>
        <end position="108"/>
    </location>
</feature>
<protein>
    <submittedName>
        <fullName evidence="2">Uncharacterized protein</fullName>
    </submittedName>
</protein>
<reference evidence="2 3" key="1">
    <citation type="submission" date="2013-02" db="EMBL/GenBank/DDBJ databases">
        <title>A novel strain isolated from Lonar lake, Maharashtra, India.</title>
        <authorList>
            <person name="Singh A."/>
        </authorList>
    </citation>
    <scope>NUCLEOTIDE SEQUENCE [LARGE SCALE GENOMIC DNA]</scope>
    <source>
        <strain evidence="2 3">AK24</strain>
    </source>
</reference>
<dbReference type="Proteomes" id="UP000013909">
    <property type="component" value="Unassembled WGS sequence"/>
</dbReference>
<sequence length="108" mass="11549">MCGECVLPEPRLFHGHADGMLYGPVVHGLSRGLSLEEEHFGPVEPVIGLKQWEHGGGQDGEPVPASLPGDDLQLHVGPADVPHLQETEFAEPDARAVEQCDDGPVLEV</sequence>
<keyword evidence="3" id="KW-1185">Reference proteome</keyword>
<dbReference type="EMBL" id="AQHR01000037">
    <property type="protein sequence ID" value="EON78408.1"/>
    <property type="molecule type" value="Genomic_DNA"/>
</dbReference>
<evidence type="ECO:0000256" key="1">
    <source>
        <dbReference type="SAM" id="MobiDB-lite"/>
    </source>
</evidence>
<dbReference type="AlphaFoldDB" id="R7ZWL1"/>
<proteinExistence type="predicted"/>
<gene>
    <name evidence="2" type="ORF">ADIS_1104</name>
</gene>
<organism evidence="2 3">
    <name type="scientific">Lunatimonas lonarensis</name>
    <dbReference type="NCBI Taxonomy" id="1232681"/>
    <lineage>
        <taxon>Bacteria</taxon>
        <taxon>Pseudomonadati</taxon>
        <taxon>Bacteroidota</taxon>
        <taxon>Cytophagia</taxon>
        <taxon>Cytophagales</taxon>
        <taxon>Cyclobacteriaceae</taxon>
    </lineage>
</organism>
<comment type="caution">
    <text evidence="2">The sequence shown here is derived from an EMBL/GenBank/DDBJ whole genome shotgun (WGS) entry which is preliminary data.</text>
</comment>
<dbReference type="STRING" id="1232681.ADIS_1104"/>